<comment type="caution">
    <text evidence="1">The sequence shown here is derived from an EMBL/GenBank/DDBJ whole genome shotgun (WGS) entry which is preliminary data.</text>
</comment>
<protein>
    <submittedName>
        <fullName evidence="1">Uncharacterized protein</fullName>
    </submittedName>
</protein>
<keyword evidence="2" id="KW-1185">Reference proteome</keyword>
<organism evidence="1 2">
    <name type="scientific">Dreissena polymorpha</name>
    <name type="common">Zebra mussel</name>
    <name type="synonym">Mytilus polymorpha</name>
    <dbReference type="NCBI Taxonomy" id="45954"/>
    <lineage>
        <taxon>Eukaryota</taxon>
        <taxon>Metazoa</taxon>
        <taxon>Spiralia</taxon>
        <taxon>Lophotrochozoa</taxon>
        <taxon>Mollusca</taxon>
        <taxon>Bivalvia</taxon>
        <taxon>Autobranchia</taxon>
        <taxon>Heteroconchia</taxon>
        <taxon>Euheterodonta</taxon>
        <taxon>Imparidentia</taxon>
        <taxon>Neoheterodontei</taxon>
        <taxon>Myida</taxon>
        <taxon>Dreissenoidea</taxon>
        <taxon>Dreissenidae</taxon>
        <taxon>Dreissena</taxon>
    </lineage>
</organism>
<dbReference type="Proteomes" id="UP000828390">
    <property type="component" value="Unassembled WGS sequence"/>
</dbReference>
<accession>A0A9D4LKF4</accession>
<dbReference type="Gene3D" id="3.30.70.1820">
    <property type="entry name" value="L1 transposable element, RRM domain"/>
    <property type="match status" value="1"/>
</dbReference>
<dbReference type="AlphaFoldDB" id="A0A9D4LKF4"/>
<evidence type="ECO:0000313" key="1">
    <source>
        <dbReference type="EMBL" id="KAH3859504.1"/>
    </source>
</evidence>
<evidence type="ECO:0000313" key="2">
    <source>
        <dbReference type="Proteomes" id="UP000828390"/>
    </source>
</evidence>
<sequence length="109" mass="12227">MVTSIVQAFIPQVITGTKASLNEQIESLVLENNILIDQVAELTIQADRVEPLYNRRNCLRFTGIPETEDKEDTDKIIVDMASELGANLFIEEIDHSHRLGPPIAIQRKA</sequence>
<name>A0A9D4LKF4_DREPO</name>
<gene>
    <name evidence="1" type="ORF">DPMN_102321</name>
</gene>
<reference evidence="1" key="1">
    <citation type="journal article" date="2019" name="bioRxiv">
        <title>The Genome of the Zebra Mussel, Dreissena polymorpha: A Resource for Invasive Species Research.</title>
        <authorList>
            <person name="McCartney M.A."/>
            <person name="Auch B."/>
            <person name="Kono T."/>
            <person name="Mallez S."/>
            <person name="Zhang Y."/>
            <person name="Obille A."/>
            <person name="Becker A."/>
            <person name="Abrahante J.E."/>
            <person name="Garbe J."/>
            <person name="Badalamenti J.P."/>
            <person name="Herman A."/>
            <person name="Mangelson H."/>
            <person name="Liachko I."/>
            <person name="Sullivan S."/>
            <person name="Sone E.D."/>
            <person name="Koren S."/>
            <person name="Silverstein K.A.T."/>
            <person name="Beckman K.B."/>
            <person name="Gohl D.M."/>
        </authorList>
    </citation>
    <scope>NUCLEOTIDE SEQUENCE</scope>
    <source>
        <strain evidence="1">Duluth1</strain>
        <tissue evidence="1">Whole animal</tissue>
    </source>
</reference>
<proteinExistence type="predicted"/>
<dbReference type="EMBL" id="JAIWYP010000003">
    <property type="protein sequence ID" value="KAH3859504.1"/>
    <property type="molecule type" value="Genomic_DNA"/>
</dbReference>
<reference evidence="1" key="2">
    <citation type="submission" date="2020-11" db="EMBL/GenBank/DDBJ databases">
        <authorList>
            <person name="McCartney M.A."/>
            <person name="Auch B."/>
            <person name="Kono T."/>
            <person name="Mallez S."/>
            <person name="Becker A."/>
            <person name="Gohl D.M."/>
            <person name="Silverstein K.A.T."/>
            <person name="Koren S."/>
            <person name="Bechman K.B."/>
            <person name="Herman A."/>
            <person name="Abrahante J.E."/>
            <person name="Garbe J."/>
        </authorList>
    </citation>
    <scope>NUCLEOTIDE SEQUENCE</scope>
    <source>
        <strain evidence="1">Duluth1</strain>
        <tissue evidence="1">Whole animal</tissue>
    </source>
</reference>